<keyword evidence="2" id="KW-0808">Transferase</keyword>
<dbReference type="InterPro" id="IPR029063">
    <property type="entry name" value="SAM-dependent_MTases_sf"/>
</dbReference>
<evidence type="ECO:0000313" key="2">
    <source>
        <dbReference type="EMBL" id="GAA0535900.1"/>
    </source>
</evidence>
<dbReference type="Proteomes" id="UP000597989">
    <property type="component" value="Unassembled WGS sequence"/>
</dbReference>
<dbReference type="SUPFAM" id="SSF53335">
    <property type="entry name" value="S-adenosyl-L-methionine-dependent methyltransferases"/>
    <property type="match status" value="1"/>
</dbReference>
<evidence type="ECO:0000313" key="4">
    <source>
        <dbReference type="Proteomes" id="UP000597989"/>
    </source>
</evidence>
<organism evidence="3 4">
    <name type="scientific">Saccharopolyspora thermophila</name>
    <dbReference type="NCBI Taxonomy" id="89367"/>
    <lineage>
        <taxon>Bacteria</taxon>
        <taxon>Bacillati</taxon>
        <taxon>Actinomycetota</taxon>
        <taxon>Actinomycetes</taxon>
        <taxon>Pseudonocardiales</taxon>
        <taxon>Pseudonocardiaceae</taxon>
        <taxon>Saccharopolyspora</taxon>
    </lineage>
</organism>
<reference evidence="2 5" key="2">
    <citation type="journal article" date="2019" name="Int. J. Syst. Evol. Microbiol.">
        <title>The Global Catalogue of Microorganisms (GCM) 10K type strain sequencing project: providing services to taxonomists for standard genome sequencing and annotation.</title>
        <authorList>
            <consortium name="The Broad Institute Genomics Platform"/>
            <consortium name="The Broad Institute Genome Sequencing Center for Infectious Disease"/>
            <person name="Wu L."/>
            <person name="Ma J."/>
        </authorList>
    </citation>
    <scope>NUCLEOTIDE SEQUENCE [LARGE SCALE GENOMIC DNA]</scope>
    <source>
        <strain evidence="2 5">JCM 10664</strain>
    </source>
</reference>
<evidence type="ECO:0000313" key="3">
    <source>
        <dbReference type="EMBL" id="GGI86505.1"/>
    </source>
</evidence>
<reference evidence="3 4" key="1">
    <citation type="journal article" date="2014" name="Int. J. Syst. Evol. Microbiol.">
        <title>Complete genome sequence of Corynebacterium casei LMG S-19264T (=DSM 44701T), isolated from a smear-ripened cheese.</title>
        <authorList>
            <consortium name="US DOE Joint Genome Institute (JGI-PGF)"/>
            <person name="Walter F."/>
            <person name="Albersmeier A."/>
            <person name="Kalinowski J."/>
            <person name="Ruckert C."/>
        </authorList>
    </citation>
    <scope>NUCLEOTIDE SEQUENCE [LARGE SCALE GENOMIC DNA]</scope>
    <source>
        <strain evidence="3 4">CGMCC 4.7206</strain>
    </source>
</reference>
<gene>
    <name evidence="2" type="ORF">GCM10009545_43190</name>
    <name evidence="3" type="ORF">GCM10011581_24540</name>
</gene>
<name>A0A917JV49_9PSEU</name>
<keyword evidence="5" id="KW-1185">Reference proteome</keyword>
<dbReference type="Gene3D" id="3.40.50.150">
    <property type="entry name" value="Vaccinia Virus protein VP39"/>
    <property type="match status" value="1"/>
</dbReference>
<reference evidence="2" key="4">
    <citation type="submission" date="2023-12" db="EMBL/GenBank/DDBJ databases">
        <authorList>
            <person name="Sun Q."/>
            <person name="Inoue M."/>
        </authorList>
    </citation>
    <scope>NUCLEOTIDE SEQUENCE</scope>
    <source>
        <strain evidence="2">JCM 10664</strain>
    </source>
</reference>
<dbReference type="GO" id="GO:0008168">
    <property type="term" value="F:methyltransferase activity"/>
    <property type="evidence" value="ECO:0007669"/>
    <property type="project" value="UniProtKB-KW"/>
</dbReference>
<dbReference type="EMBL" id="BMMT01000007">
    <property type="protein sequence ID" value="GGI86505.1"/>
    <property type="molecule type" value="Genomic_DNA"/>
</dbReference>
<proteinExistence type="predicted"/>
<evidence type="ECO:0000256" key="1">
    <source>
        <dbReference type="SAM" id="MobiDB-lite"/>
    </source>
</evidence>
<dbReference type="Pfam" id="PF04672">
    <property type="entry name" value="Methyltransf_19"/>
    <property type="match status" value="1"/>
</dbReference>
<evidence type="ECO:0000313" key="5">
    <source>
        <dbReference type="Proteomes" id="UP001500220"/>
    </source>
</evidence>
<protein>
    <submittedName>
        <fullName evidence="2">SAM-dependent methyltransferase</fullName>
    </submittedName>
</protein>
<dbReference type="GO" id="GO:0032259">
    <property type="term" value="P:methylation"/>
    <property type="evidence" value="ECO:0007669"/>
    <property type="project" value="UniProtKB-KW"/>
</dbReference>
<reference evidence="3" key="3">
    <citation type="submission" date="2020-09" db="EMBL/GenBank/DDBJ databases">
        <authorList>
            <person name="Sun Q."/>
            <person name="Zhou Y."/>
        </authorList>
    </citation>
    <scope>NUCLEOTIDE SEQUENCE</scope>
    <source>
        <strain evidence="3">CGMCC 4.7206</strain>
    </source>
</reference>
<dbReference type="PIRSF" id="PIRSF017393">
    <property type="entry name" value="MTase_SAV2177"/>
    <property type="match status" value="1"/>
</dbReference>
<dbReference type="CDD" id="cd02440">
    <property type="entry name" value="AdoMet_MTases"/>
    <property type="match status" value="1"/>
</dbReference>
<accession>A0A917JV49</accession>
<dbReference type="RefSeq" id="WP_188987452.1">
    <property type="nucleotide sequence ID" value="NZ_BAAAHC010000019.1"/>
</dbReference>
<dbReference type="EMBL" id="BAAAHC010000019">
    <property type="protein sequence ID" value="GAA0535900.1"/>
    <property type="molecule type" value="Genomic_DNA"/>
</dbReference>
<sequence>MPDHSEWTPAHVNTEAPSAARVYDWLLGGGHNFAVDRAVGRKVLEAQPDGLRIARSNRAFLGRAVRYLVDQGITQFLDLGSGIPTAGNVHEVAQRANPESRVIYVDYDPVAVAHSQLMLRDNERASIVDADICEPQAVLQAAETRRLLDLDQPVALLTVAVFHFVPDERRPKEILAEYIAHLAPGSYVALSHLTADQMPTEMAGVVEAMKNSRDPMYFRSYAEISDMLEGLELVPPGLVDAPSWHREEGDDDDQQGIYAAVGRKP</sequence>
<feature type="region of interest" description="Disordered" evidence="1">
    <location>
        <begin position="242"/>
        <end position="265"/>
    </location>
</feature>
<keyword evidence="2" id="KW-0489">Methyltransferase</keyword>
<dbReference type="Proteomes" id="UP001500220">
    <property type="component" value="Unassembled WGS sequence"/>
</dbReference>
<dbReference type="AlphaFoldDB" id="A0A917JV49"/>
<dbReference type="InterPro" id="IPR006764">
    <property type="entry name" value="SAM_dep_MeTrfase_SAV2177_type"/>
</dbReference>
<comment type="caution">
    <text evidence="3">The sequence shown here is derived from an EMBL/GenBank/DDBJ whole genome shotgun (WGS) entry which is preliminary data.</text>
</comment>